<dbReference type="EMBL" id="BAABHK010000019">
    <property type="protein sequence ID" value="GAA4637157.1"/>
    <property type="molecule type" value="Genomic_DNA"/>
</dbReference>
<gene>
    <name evidence="1" type="ORF">GCM10023196_089820</name>
</gene>
<sequence>MFPLVRTRRFAFAAVAAVGVGAFGAIALLTARVFNNGDNGDPDPQANSTIAVCSDVPIHAWYTVNIGTETQPDNRKVDGELEATGHGLDPFDKDGRRRCVELGSAFGSQVAFRAPGLNDGQRFSVTALADHEHFLVVRFTKNADDTVIGTRQPVGVPASYVP</sequence>
<name>A0ABP8US83_9ACTN</name>
<evidence type="ECO:0000313" key="2">
    <source>
        <dbReference type="Proteomes" id="UP001501442"/>
    </source>
</evidence>
<reference evidence="2" key="1">
    <citation type="journal article" date="2019" name="Int. J. Syst. Evol. Microbiol.">
        <title>The Global Catalogue of Microorganisms (GCM) 10K type strain sequencing project: providing services to taxonomists for standard genome sequencing and annotation.</title>
        <authorList>
            <consortium name="The Broad Institute Genomics Platform"/>
            <consortium name="The Broad Institute Genome Sequencing Center for Infectious Disease"/>
            <person name="Wu L."/>
            <person name="Ma J."/>
        </authorList>
    </citation>
    <scope>NUCLEOTIDE SEQUENCE [LARGE SCALE GENOMIC DNA]</scope>
    <source>
        <strain evidence="2">JCM 17939</strain>
    </source>
</reference>
<comment type="caution">
    <text evidence="1">The sequence shown here is derived from an EMBL/GenBank/DDBJ whole genome shotgun (WGS) entry which is preliminary data.</text>
</comment>
<protein>
    <submittedName>
        <fullName evidence="1">Uncharacterized protein</fullName>
    </submittedName>
</protein>
<evidence type="ECO:0000313" key="1">
    <source>
        <dbReference type="EMBL" id="GAA4637157.1"/>
    </source>
</evidence>
<dbReference type="Proteomes" id="UP001501442">
    <property type="component" value="Unassembled WGS sequence"/>
</dbReference>
<organism evidence="1 2">
    <name type="scientific">Actinoallomurus vinaceus</name>
    <dbReference type="NCBI Taxonomy" id="1080074"/>
    <lineage>
        <taxon>Bacteria</taxon>
        <taxon>Bacillati</taxon>
        <taxon>Actinomycetota</taxon>
        <taxon>Actinomycetes</taxon>
        <taxon>Streptosporangiales</taxon>
        <taxon>Thermomonosporaceae</taxon>
        <taxon>Actinoallomurus</taxon>
    </lineage>
</organism>
<keyword evidence="2" id="KW-1185">Reference proteome</keyword>
<accession>A0ABP8US83</accession>
<dbReference type="RefSeq" id="WP_345440120.1">
    <property type="nucleotide sequence ID" value="NZ_BAABHK010000019.1"/>
</dbReference>
<proteinExistence type="predicted"/>